<keyword evidence="1" id="KW-0175">Coiled coil</keyword>
<dbReference type="AlphaFoldDB" id="A0A0P0P3V8"/>
<dbReference type="InterPro" id="IPR027417">
    <property type="entry name" value="P-loop_NTPase"/>
</dbReference>
<protein>
    <recommendedName>
        <fullName evidence="4">Sulfotransferase domain-containing protein</fullName>
    </recommendedName>
</protein>
<dbReference type="Proteomes" id="UP000056905">
    <property type="component" value="Chromosome"/>
</dbReference>
<evidence type="ECO:0000256" key="1">
    <source>
        <dbReference type="SAM" id="Coils"/>
    </source>
</evidence>
<evidence type="ECO:0008006" key="4">
    <source>
        <dbReference type="Google" id="ProtNLM"/>
    </source>
</evidence>
<dbReference type="SUPFAM" id="SSF52540">
    <property type="entry name" value="P-loop containing nucleoside triphosphate hydrolases"/>
    <property type="match status" value="1"/>
</dbReference>
<evidence type="ECO:0000313" key="3">
    <source>
        <dbReference type="Proteomes" id="UP000056905"/>
    </source>
</evidence>
<accession>A0A0P0P3V8</accession>
<reference evidence="2 3" key="1">
    <citation type="submission" date="2015-10" db="EMBL/GenBank/DDBJ databases">
        <title>Conservation of the essential genome among Caulobacter and Brevundimonas species.</title>
        <authorList>
            <person name="Scott D."/>
            <person name="Ely B."/>
        </authorList>
    </citation>
    <scope>NUCLEOTIDE SEQUENCE [LARGE SCALE GENOMIC DNA]</scope>
    <source>
        <strain evidence="2 3">CB4</strain>
    </source>
</reference>
<dbReference type="InterPro" id="IPR014556">
    <property type="entry name" value="UCP029407"/>
</dbReference>
<sequence length="522" mass="56330">MAKPAKTATTTTRHALVVAGMHRSGTSAMARLLSLSGATLPERVMAPADDNPAGFWEPWEMVALNDRILASLESSWDDVFALGAAARAATVKSTYLGEARALVRANYGAADLLVIKDPRTSVLVPFWHEVLTDKGVKPVFVIMVRNPLAVAQSLAKRNGYSVQKSVLLWTSYMLAVERDTRGLDRVFISYDAMLEDWRSALSSVETALGQALPRVAADAAADIDGFLNHAHRHHEASAGDLTARADIWPGARVAFEWFEAAAKGKAPPEVALDTVAGEIVALESALGAVCADLRRERVDLEAEAVAAVGLRDELGRASAALARLHGEADAARQAAEMAQLTARDQVSAAETLAKAVEAQLLAALRRAELAEEHGTYSEQRAIVAEERAGAAEERVAQTEQRAVAAEGRAEVAERLAHQQKVEAAAAAEASAAEAAILRQRVAAEQARAAIVQRSRDQAERELVDLTERLVALEDHAGQLEIIRAAQATDIHDLRHAVWAMQTSTSWRLTAPLRQLIERVRRR</sequence>
<dbReference type="PIRSF" id="PIRSF029407">
    <property type="entry name" value="UCP029407"/>
    <property type="match status" value="1"/>
</dbReference>
<gene>
    <name evidence="2" type="ORF">AQ619_17135</name>
</gene>
<dbReference type="RefSeq" id="WP_166504294.1">
    <property type="nucleotide sequence ID" value="NZ_CP013002.1"/>
</dbReference>
<feature type="coiled-coil region" evidence="1">
    <location>
        <begin position="441"/>
        <end position="475"/>
    </location>
</feature>
<dbReference type="KEGG" id="chq:AQ619_17135"/>
<organism evidence="2 3">
    <name type="scientific">Caulobacter henricii</name>
    <dbReference type="NCBI Taxonomy" id="69395"/>
    <lineage>
        <taxon>Bacteria</taxon>
        <taxon>Pseudomonadati</taxon>
        <taxon>Pseudomonadota</taxon>
        <taxon>Alphaproteobacteria</taxon>
        <taxon>Caulobacterales</taxon>
        <taxon>Caulobacteraceae</taxon>
        <taxon>Caulobacter</taxon>
    </lineage>
</organism>
<proteinExistence type="predicted"/>
<dbReference type="Gene3D" id="3.40.50.300">
    <property type="entry name" value="P-loop containing nucleotide triphosphate hydrolases"/>
    <property type="match status" value="1"/>
</dbReference>
<feature type="coiled-coil region" evidence="1">
    <location>
        <begin position="353"/>
        <end position="415"/>
    </location>
</feature>
<dbReference type="EMBL" id="CP013002">
    <property type="protein sequence ID" value="ALL14949.1"/>
    <property type="molecule type" value="Genomic_DNA"/>
</dbReference>
<name>A0A0P0P3V8_9CAUL</name>
<evidence type="ECO:0000313" key="2">
    <source>
        <dbReference type="EMBL" id="ALL14949.1"/>
    </source>
</evidence>
<keyword evidence="3" id="KW-1185">Reference proteome</keyword>